<dbReference type="InterPro" id="IPR045886">
    <property type="entry name" value="ThiF/MoeB/HesA"/>
</dbReference>
<evidence type="ECO:0000313" key="3">
    <source>
        <dbReference type="Proteomes" id="UP000533476"/>
    </source>
</evidence>
<dbReference type="Gene3D" id="3.40.50.720">
    <property type="entry name" value="NAD(P)-binding Rossmann-like Domain"/>
    <property type="match status" value="1"/>
</dbReference>
<organism evidence="2 3">
    <name type="scientific">Sulfobacillus harzensis</name>
    <dbReference type="NCBI Taxonomy" id="2729629"/>
    <lineage>
        <taxon>Bacteria</taxon>
        <taxon>Bacillati</taxon>
        <taxon>Bacillota</taxon>
        <taxon>Clostridia</taxon>
        <taxon>Eubacteriales</taxon>
        <taxon>Clostridiales Family XVII. Incertae Sedis</taxon>
        <taxon>Sulfobacillus</taxon>
    </lineage>
</organism>
<dbReference type="InterPro" id="IPR035985">
    <property type="entry name" value="Ubiquitin-activating_enz"/>
</dbReference>
<dbReference type="PANTHER" id="PTHR10953">
    <property type="entry name" value="UBIQUITIN-ACTIVATING ENZYME E1"/>
    <property type="match status" value="1"/>
</dbReference>
<dbReference type="GO" id="GO:0008641">
    <property type="term" value="F:ubiquitin-like modifier activating enzyme activity"/>
    <property type="evidence" value="ECO:0007669"/>
    <property type="project" value="InterPro"/>
</dbReference>
<comment type="caution">
    <text evidence="2">The sequence shown here is derived from an EMBL/GenBank/DDBJ whole genome shotgun (WGS) entry which is preliminary data.</text>
</comment>
<keyword evidence="3" id="KW-1185">Reference proteome</keyword>
<accession>A0A7Y0L305</accession>
<dbReference type="InterPro" id="IPR000594">
    <property type="entry name" value="ThiF_NAD_FAD-bd"/>
</dbReference>
<dbReference type="Pfam" id="PF00899">
    <property type="entry name" value="ThiF"/>
    <property type="match status" value="1"/>
</dbReference>
<proteinExistence type="predicted"/>
<reference evidence="2 3" key="1">
    <citation type="submission" date="2020-04" db="EMBL/GenBank/DDBJ databases">
        <authorList>
            <person name="Zhang R."/>
            <person name="Schippers A."/>
        </authorList>
    </citation>
    <scope>NUCLEOTIDE SEQUENCE [LARGE SCALE GENOMIC DNA]</scope>
    <source>
        <strain evidence="2 3">DSM 109850</strain>
    </source>
</reference>
<dbReference type="SUPFAM" id="SSF69572">
    <property type="entry name" value="Activating enzymes of the ubiquitin-like proteins"/>
    <property type="match status" value="1"/>
</dbReference>
<dbReference type="GO" id="GO:0005829">
    <property type="term" value="C:cytosol"/>
    <property type="evidence" value="ECO:0007669"/>
    <property type="project" value="TreeGrafter"/>
</dbReference>
<dbReference type="PANTHER" id="PTHR10953:SF102">
    <property type="entry name" value="ADENYLYLTRANSFERASE AND SULFURTRANSFERASE MOCS3"/>
    <property type="match status" value="1"/>
</dbReference>
<feature type="domain" description="THIF-type NAD/FAD binding fold" evidence="1">
    <location>
        <begin position="2"/>
        <end position="175"/>
    </location>
</feature>
<evidence type="ECO:0000313" key="2">
    <source>
        <dbReference type="EMBL" id="NMP22364.1"/>
    </source>
</evidence>
<gene>
    <name evidence="2" type="ORF">HIJ39_08355</name>
</gene>
<protein>
    <submittedName>
        <fullName evidence="2">Thiamine biosynthesis protein ThiF</fullName>
    </submittedName>
</protein>
<dbReference type="GO" id="GO:0008146">
    <property type="term" value="F:sulfotransferase activity"/>
    <property type="evidence" value="ECO:0007669"/>
    <property type="project" value="TreeGrafter"/>
</dbReference>
<dbReference type="Proteomes" id="UP000533476">
    <property type="component" value="Unassembled WGS sequence"/>
</dbReference>
<sequence>MKAAIVGAGGIGSPLAQALKETEGFDGVWIIDGDHVQRSNLPRQPWYTADTLGDNKAEALAAVLGAPFHAVHSFVDAQFNWPDLDIIFDASDNWPARLAIQDAARRMHIPWIFSSAVRWEGQSAFMSPDGPCLACLFGETLTEGLRCFEAGVVGFVTLATAGQALDLFLRWRENPEDPELRRLHLLEGRQGLKWSVGFPPGRCQHGMVQ</sequence>
<dbReference type="RefSeq" id="WP_169098600.1">
    <property type="nucleotide sequence ID" value="NZ_JABBVZ010000021.1"/>
</dbReference>
<evidence type="ECO:0000259" key="1">
    <source>
        <dbReference type="Pfam" id="PF00899"/>
    </source>
</evidence>
<dbReference type="EMBL" id="JABBVZ010000021">
    <property type="protein sequence ID" value="NMP22364.1"/>
    <property type="molecule type" value="Genomic_DNA"/>
</dbReference>
<dbReference type="GO" id="GO:0004792">
    <property type="term" value="F:thiosulfate-cyanide sulfurtransferase activity"/>
    <property type="evidence" value="ECO:0007669"/>
    <property type="project" value="TreeGrafter"/>
</dbReference>
<dbReference type="GO" id="GO:0016779">
    <property type="term" value="F:nucleotidyltransferase activity"/>
    <property type="evidence" value="ECO:0007669"/>
    <property type="project" value="TreeGrafter"/>
</dbReference>
<dbReference type="AlphaFoldDB" id="A0A7Y0L305"/>
<name>A0A7Y0L305_9FIRM</name>